<reference evidence="1" key="1">
    <citation type="journal article" date="2020" name="Stud. Mycol.">
        <title>101 Dothideomycetes genomes: a test case for predicting lifestyles and emergence of pathogens.</title>
        <authorList>
            <person name="Haridas S."/>
            <person name="Albert R."/>
            <person name="Binder M."/>
            <person name="Bloem J."/>
            <person name="Labutti K."/>
            <person name="Salamov A."/>
            <person name="Andreopoulos B."/>
            <person name="Baker S."/>
            <person name="Barry K."/>
            <person name="Bills G."/>
            <person name="Bluhm B."/>
            <person name="Cannon C."/>
            <person name="Castanera R."/>
            <person name="Culley D."/>
            <person name="Daum C."/>
            <person name="Ezra D."/>
            <person name="Gonzalez J."/>
            <person name="Henrissat B."/>
            <person name="Kuo A."/>
            <person name="Liang C."/>
            <person name="Lipzen A."/>
            <person name="Lutzoni F."/>
            <person name="Magnuson J."/>
            <person name="Mondo S."/>
            <person name="Nolan M."/>
            <person name="Ohm R."/>
            <person name="Pangilinan J."/>
            <person name="Park H.-J."/>
            <person name="Ramirez L."/>
            <person name="Alfaro M."/>
            <person name="Sun H."/>
            <person name="Tritt A."/>
            <person name="Yoshinaga Y."/>
            <person name="Zwiers L.-H."/>
            <person name="Turgeon B."/>
            <person name="Goodwin S."/>
            <person name="Spatafora J."/>
            <person name="Crous P."/>
            <person name="Grigoriev I."/>
        </authorList>
    </citation>
    <scope>NUCLEOTIDE SEQUENCE</scope>
    <source>
        <strain evidence="1">CBS 675.92</strain>
    </source>
</reference>
<sequence>MSTIVEALAVFGASCSSQVISVQVIVIEEQRNYANILRSRSITWEDFIQLPNCYAAANFAESQLYERLRKHHDSRCECDHRVLFQTEGRELPSRNPKVRLLIPENAPLVPCNSPTSGRLSPPTPVPASNGSVLEITKKRRTPYDWEDWEPMKRIKVVSASGGL</sequence>
<evidence type="ECO:0000313" key="1">
    <source>
        <dbReference type="EMBL" id="KAF1955607.1"/>
    </source>
</evidence>
<dbReference type="AlphaFoldDB" id="A0A6A5U379"/>
<gene>
    <name evidence="1" type="ORF">CC80DRAFT_505479</name>
</gene>
<keyword evidence="2" id="KW-1185">Reference proteome</keyword>
<dbReference type="Proteomes" id="UP000800035">
    <property type="component" value="Unassembled WGS sequence"/>
</dbReference>
<dbReference type="EMBL" id="ML976994">
    <property type="protein sequence ID" value="KAF1955607.1"/>
    <property type="molecule type" value="Genomic_DNA"/>
</dbReference>
<accession>A0A6A5U379</accession>
<proteinExistence type="predicted"/>
<name>A0A6A5U379_9PLEO</name>
<evidence type="ECO:0000313" key="2">
    <source>
        <dbReference type="Proteomes" id="UP000800035"/>
    </source>
</evidence>
<protein>
    <submittedName>
        <fullName evidence="1">Uncharacterized protein</fullName>
    </submittedName>
</protein>
<organism evidence="1 2">
    <name type="scientific">Byssothecium circinans</name>
    <dbReference type="NCBI Taxonomy" id="147558"/>
    <lineage>
        <taxon>Eukaryota</taxon>
        <taxon>Fungi</taxon>
        <taxon>Dikarya</taxon>
        <taxon>Ascomycota</taxon>
        <taxon>Pezizomycotina</taxon>
        <taxon>Dothideomycetes</taxon>
        <taxon>Pleosporomycetidae</taxon>
        <taxon>Pleosporales</taxon>
        <taxon>Massarineae</taxon>
        <taxon>Massarinaceae</taxon>
        <taxon>Byssothecium</taxon>
    </lineage>
</organism>